<dbReference type="Proteomes" id="UP000242188">
    <property type="component" value="Unassembled WGS sequence"/>
</dbReference>
<organism evidence="2 3">
    <name type="scientific">Mizuhopecten yessoensis</name>
    <name type="common">Japanese scallop</name>
    <name type="synonym">Patinopecten yessoensis</name>
    <dbReference type="NCBI Taxonomy" id="6573"/>
    <lineage>
        <taxon>Eukaryota</taxon>
        <taxon>Metazoa</taxon>
        <taxon>Spiralia</taxon>
        <taxon>Lophotrochozoa</taxon>
        <taxon>Mollusca</taxon>
        <taxon>Bivalvia</taxon>
        <taxon>Autobranchia</taxon>
        <taxon>Pteriomorphia</taxon>
        <taxon>Pectinida</taxon>
        <taxon>Pectinoidea</taxon>
        <taxon>Pectinidae</taxon>
        <taxon>Mizuhopecten</taxon>
    </lineage>
</organism>
<dbReference type="AlphaFoldDB" id="A0A210QC39"/>
<feature type="signal peptide" evidence="1">
    <location>
        <begin position="1"/>
        <end position="18"/>
    </location>
</feature>
<evidence type="ECO:0000256" key="1">
    <source>
        <dbReference type="SAM" id="SignalP"/>
    </source>
</evidence>
<gene>
    <name evidence="2" type="ORF">KP79_PYT01446</name>
</gene>
<evidence type="ECO:0000313" key="3">
    <source>
        <dbReference type="Proteomes" id="UP000242188"/>
    </source>
</evidence>
<sequence>MIPITCFLVALSLAVASAWPEWPAESSYTGLSYGPTPFWCKPNGLACLKGRTFADNPRGQNVTVDLSTTKSVQKINHEYCNLTNYGGPSTQVPCVEYWQADGRVFIASDNFCCQGYGSPGLFPLKVPQTNWMTQQMKLNSQLGHYKGAFYDGKVYNYTMTLNPGPPPSSKVKQPSPPHGGGIHFWYYASFPDKKPVAQGEGCVVDVSQASRCVSNAPVYLFTEYHVFSATTFSNYTEFELPAQCKDSRKTDCYNRGGGPPPLF</sequence>
<keyword evidence="1" id="KW-0732">Signal</keyword>
<proteinExistence type="predicted"/>
<reference evidence="2 3" key="1">
    <citation type="journal article" date="2017" name="Nat. Ecol. Evol.">
        <title>Scallop genome provides insights into evolution of bilaterian karyotype and development.</title>
        <authorList>
            <person name="Wang S."/>
            <person name="Zhang J."/>
            <person name="Jiao W."/>
            <person name="Li J."/>
            <person name="Xun X."/>
            <person name="Sun Y."/>
            <person name="Guo X."/>
            <person name="Huan P."/>
            <person name="Dong B."/>
            <person name="Zhang L."/>
            <person name="Hu X."/>
            <person name="Sun X."/>
            <person name="Wang J."/>
            <person name="Zhao C."/>
            <person name="Wang Y."/>
            <person name="Wang D."/>
            <person name="Huang X."/>
            <person name="Wang R."/>
            <person name="Lv J."/>
            <person name="Li Y."/>
            <person name="Zhang Z."/>
            <person name="Liu B."/>
            <person name="Lu W."/>
            <person name="Hui Y."/>
            <person name="Liang J."/>
            <person name="Zhou Z."/>
            <person name="Hou R."/>
            <person name="Li X."/>
            <person name="Liu Y."/>
            <person name="Li H."/>
            <person name="Ning X."/>
            <person name="Lin Y."/>
            <person name="Zhao L."/>
            <person name="Xing Q."/>
            <person name="Dou J."/>
            <person name="Li Y."/>
            <person name="Mao J."/>
            <person name="Guo H."/>
            <person name="Dou H."/>
            <person name="Li T."/>
            <person name="Mu C."/>
            <person name="Jiang W."/>
            <person name="Fu Q."/>
            <person name="Fu X."/>
            <person name="Miao Y."/>
            <person name="Liu J."/>
            <person name="Yu Q."/>
            <person name="Li R."/>
            <person name="Liao H."/>
            <person name="Li X."/>
            <person name="Kong Y."/>
            <person name="Jiang Z."/>
            <person name="Chourrout D."/>
            <person name="Li R."/>
            <person name="Bao Z."/>
        </authorList>
    </citation>
    <scope>NUCLEOTIDE SEQUENCE [LARGE SCALE GENOMIC DNA]</scope>
    <source>
        <strain evidence="2 3">PY_sf001</strain>
    </source>
</reference>
<dbReference type="EMBL" id="NEDP02004215">
    <property type="protein sequence ID" value="OWF46290.1"/>
    <property type="molecule type" value="Genomic_DNA"/>
</dbReference>
<feature type="chain" id="PRO_5012510200" evidence="1">
    <location>
        <begin position="19"/>
        <end position="263"/>
    </location>
</feature>
<comment type="caution">
    <text evidence="2">The sequence shown here is derived from an EMBL/GenBank/DDBJ whole genome shotgun (WGS) entry which is preliminary data.</text>
</comment>
<dbReference type="OrthoDB" id="10307960at2759"/>
<accession>A0A210QC39</accession>
<name>A0A210QC39_MIZYE</name>
<protein>
    <submittedName>
        <fullName evidence="2">Uncharacterized protein</fullName>
    </submittedName>
</protein>
<evidence type="ECO:0000313" key="2">
    <source>
        <dbReference type="EMBL" id="OWF46290.1"/>
    </source>
</evidence>
<keyword evidence="3" id="KW-1185">Reference proteome</keyword>